<feature type="binding site" evidence="4">
    <location>
        <begin position="7"/>
        <end position="11"/>
    </location>
    <ligand>
        <name>ATP</name>
        <dbReference type="ChEBI" id="CHEBI:30616"/>
    </ligand>
</feature>
<dbReference type="PANTHER" id="PTHR23407">
    <property type="entry name" value="ATPASE INHIBITOR/5-FORMYLTETRAHYDROFOLATE CYCLO-LIGASE"/>
    <property type="match status" value="1"/>
</dbReference>
<sequence length="202" mass="22919">MQTSPDKSALRRTAARARAQISDKQSVSEQIIDRLIASPPYQQAQTVLWYLDVRHEVRTTWYVQQQLTGALPPALGRRTRKRLAIPYCVDDDLQVFRLDSMDQLQPGAYGILEPKPELRNDPKTQLPVDQFDLIITPGVAFDPQGGRIGHGKGYYDRLLARKGQQTLAIALAFHCQVLDRVPMSAHDVPMDYLVTEDSWMMC</sequence>
<dbReference type="AlphaFoldDB" id="A0A517SR26"/>
<dbReference type="GO" id="GO:0005524">
    <property type="term" value="F:ATP binding"/>
    <property type="evidence" value="ECO:0007669"/>
    <property type="project" value="UniProtKB-KW"/>
</dbReference>
<dbReference type="GO" id="GO:0030272">
    <property type="term" value="F:5-formyltetrahydrofolate cyclo-ligase activity"/>
    <property type="evidence" value="ECO:0007669"/>
    <property type="project" value="UniProtKB-EC"/>
</dbReference>
<evidence type="ECO:0000256" key="2">
    <source>
        <dbReference type="ARBA" id="ARBA00022741"/>
    </source>
</evidence>
<dbReference type="OrthoDB" id="9801938at2"/>
<gene>
    <name evidence="6" type="ORF">SV7mr_10640</name>
</gene>
<dbReference type="EMBL" id="CP036272">
    <property type="protein sequence ID" value="QDT58571.1"/>
    <property type="molecule type" value="Genomic_DNA"/>
</dbReference>
<keyword evidence="3 4" id="KW-0067">ATP-binding</keyword>
<dbReference type="EC" id="6.3.3.2" evidence="5"/>
<dbReference type="RefSeq" id="WP_145269823.1">
    <property type="nucleotide sequence ID" value="NZ_CP036272.1"/>
</dbReference>
<dbReference type="InterPro" id="IPR002698">
    <property type="entry name" value="FTHF_cligase"/>
</dbReference>
<organism evidence="6 7">
    <name type="scientific">Stieleria bergensis</name>
    <dbReference type="NCBI Taxonomy" id="2528025"/>
    <lineage>
        <taxon>Bacteria</taxon>
        <taxon>Pseudomonadati</taxon>
        <taxon>Planctomycetota</taxon>
        <taxon>Planctomycetia</taxon>
        <taxon>Pirellulales</taxon>
        <taxon>Pirellulaceae</taxon>
        <taxon>Stieleria</taxon>
    </lineage>
</organism>
<evidence type="ECO:0000256" key="5">
    <source>
        <dbReference type="RuleBase" id="RU361279"/>
    </source>
</evidence>
<dbReference type="Gene3D" id="3.40.50.10420">
    <property type="entry name" value="NagB/RpiA/CoA transferase-like"/>
    <property type="match status" value="1"/>
</dbReference>
<dbReference type="InterPro" id="IPR024185">
    <property type="entry name" value="FTHF_cligase-like_sf"/>
</dbReference>
<dbReference type="InterPro" id="IPR037171">
    <property type="entry name" value="NagB/RpiA_transferase-like"/>
</dbReference>
<accession>A0A517SR26</accession>
<dbReference type="SUPFAM" id="SSF100950">
    <property type="entry name" value="NagB/RpiA/CoA transferase-like"/>
    <property type="match status" value="1"/>
</dbReference>
<proteinExistence type="inferred from homology"/>
<evidence type="ECO:0000256" key="4">
    <source>
        <dbReference type="PIRSR" id="PIRSR006806-1"/>
    </source>
</evidence>
<keyword evidence="5" id="KW-0460">Magnesium</keyword>
<dbReference type="GO" id="GO:0046872">
    <property type="term" value="F:metal ion binding"/>
    <property type="evidence" value="ECO:0007669"/>
    <property type="project" value="UniProtKB-KW"/>
</dbReference>
<comment type="catalytic activity">
    <reaction evidence="5">
        <text>(6S)-5-formyl-5,6,7,8-tetrahydrofolate + ATP = (6R)-5,10-methenyltetrahydrofolate + ADP + phosphate</text>
        <dbReference type="Rhea" id="RHEA:10488"/>
        <dbReference type="ChEBI" id="CHEBI:30616"/>
        <dbReference type="ChEBI" id="CHEBI:43474"/>
        <dbReference type="ChEBI" id="CHEBI:57455"/>
        <dbReference type="ChEBI" id="CHEBI:57457"/>
        <dbReference type="ChEBI" id="CHEBI:456216"/>
        <dbReference type="EC" id="6.3.3.2"/>
    </reaction>
</comment>
<evidence type="ECO:0000313" key="6">
    <source>
        <dbReference type="EMBL" id="QDT58571.1"/>
    </source>
</evidence>
<comment type="similarity">
    <text evidence="1 5">Belongs to the 5-formyltetrahydrofolate cyclo-ligase family.</text>
</comment>
<keyword evidence="7" id="KW-1185">Reference proteome</keyword>
<evidence type="ECO:0000313" key="7">
    <source>
        <dbReference type="Proteomes" id="UP000315003"/>
    </source>
</evidence>
<feature type="binding site" evidence="4">
    <location>
        <position position="56"/>
    </location>
    <ligand>
        <name>substrate</name>
    </ligand>
</feature>
<name>A0A517SR26_9BACT</name>
<protein>
    <recommendedName>
        <fullName evidence="5">5-formyltetrahydrofolate cyclo-ligase</fullName>
        <ecNumber evidence="5">6.3.3.2</ecNumber>
    </recommendedName>
</protein>
<dbReference type="GO" id="GO:0009396">
    <property type="term" value="P:folic acid-containing compound biosynthetic process"/>
    <property type="evidence" value="ECO:0007669"/>
    <property type="project" value="TreeGrafter"/>
</dbReference>
<reference evidence="6 7" key="1">
    <citation type="submission" date="2019-02" db="EMBL/GenBank/DDBJ databases">
        <title>Deep-cultivation of Planctomycetes and their phenomic and genomic characterization uncovers novel biology.</title>
        <authorList>
            <person name="Wiegand S."/>
            <person name="Jogler M."/>
            <person name="Boedeker C."/>
            <person name="Pinto D."/>
            <person name="Vollmers J."/>
            <person name="Rivas-Marin E."/>
            <person name="Kohn T."/>
            <person name="Peeters S.H."/>
            <person name="Heuer A."/>
            <person name="Rast P."/>
            <person name="Oberbeckmann S."/>
            <person name="Bunk B."/>
            <person name="Jeske O."/>
            <person name="Meyerdierks A."/>
            <person name="Storesund J.E."/>
            <person name="Kallscheuer N."/>
            <person name="Luecker S."/>
            <person name="Lage O.M."/>
            <person name="Pohl T."/>
            <person name="Merkel B.J."/>
            <person name="Hornburger P."/>
            <person name="Mueller R.-W."/>
            <person name="Bruemmer F."/>
            <person name="Labrenz M."/>
            <person name="Spormann A.M."/>
            <person name="Op den Camp H."/>
            <person name="Overmann J."/>
            <person name="Amann R."/>
            <person name="Jetten M.S.M."/>
            <person name="Mascher T."/>
            <person name="Medema M.H."/>
            <person name="Devos D.P."/>
            <person name="Kaster A.-K."/>
            <person name="Ovreas L."/>
            <person name="Rohde M."/>
            <person name="Galperin M.Y."/>
            <person name="Jogler C."/>
        </authorList>
    </citation>
    <scope>NUCLEOTIDE SEQUENCE [LARGE SCALE GENOMIC DNA]</scope>
    <source>
        <strain evidence="6 7">SV_7m_r</strain>
    </source>
</reference>
<evidence type="ECO:0000256" key="3">
    <source>
        <dbReference type="ARBA" id="ARBA00022840"/>
    </source>
</evidence>
<keyword evidence="6" id="KW-0436">Ligase</keyword>
<dbReference type="PANTHER" id="PTHR23407:SF1">
    <property type="entry name" value="5-FORMYLTETRAHYDROFOLATE CYCLO-LIGASE"/>
    <property type="match status" value="1"/>
</dbReference>
<dbReference type="Proteomes" id="UP000315003">
    <property type="component" value="Chromosome"/>
</dbReference>
<dbReference type="Pfam" id="PF01812">
    <property type="entry name" value="5-FTHF_cyc-lig"/>
    <property type="match status" value="1"/>
</dbReference>
<feature type="binding site" evidence="4">
    <location>
        <begin position="147"/>
        <end position="155"/>
    </location>
    <ligand>
        <name>ATP</name>
        <dbReference type="ChEBI" id="CHEBI:30616"/>
    </ligand>
</feature>
<feature type="binding site" evidence="4">
    <location>
        <position position="51"/>
    </location>
    <ligand>
        <name>substrate</name>
    </ligand>
</feature>
<comment type="cofactor">
    <cofactor evidence="5">
        <name>Mg(2+)</name>
        <dbReference type="ChEBI" id="CHEBI:18420"/>
    </cofactor>
</comment>
<dbReference type="GO" id="GO:0035999">
    <property type="term" value="P:tetrahydrofolate interconversion"/>
    <property type="evidence" value="ECO:0007669"/>
    <property type="project" value="TreeGrafter"/>
</dbReference>
<evidence type="ECO:0000256" key="1">
    <source>
        <dbReference type="ARBA" id="ARBA00010638"/>
    </source>
</evidence>
<keyword evidence="2 4" id="KW-0547">Nucleotide-binding</keyword>
<keyword evidence="5" id="KW-0479">Metal-binding</keyword>
<dbReference type="NCBIfam" id="TIGR02727">
    <property type="entry name" value="MTHFS_bact"/>
    <property type="match status" value="1"/>
</dbReference>
<dbReference type="PIRSF" id="PIRSF006806">
    <property type="entry name" value="FTHF_cligase"/>
    <property type="match status" value="1"/>
</dbReference>